<evidence type="ECO:0000256" key="1">
    <source>
        <dbReference type="SAM" id="SignalP"/>
    </source>
</evidence>
<feature type="signal peptide" evidence="1">
    <location>
        <begin position="1"/>
        <end position="20"/>
    </location>
</feature>
<keyword evidence="3" id="KW-1185">Reference proteome</keyword>
<reference evidence="3" key="1">
    <citation type="journal article" date="2019" name="Int. J. Syst. Evol. Microbiol.">
        <title>The Global Catalogue of Microorganisms (GCM) 10K type strain sequencing project: providing services to taxonomists for standard genome sequencing and annotation.</title>
        <authorList>
            <consortium name="The Broad Institute Genomics Platform"/>
            <consortium name="The Broad Institute Genome Sequencing Center for Infectious Disease"/>
            <person name="Wu L."/>
            <person name="Ma J."/>
        </authorList>
    </citation>
    <scope>NUCLEOTIDE SEQUENCE [LARGE SCALE GENOMIC DNA]</scope>
    <source>
        <strain evidence="3">JCM 19015</strain>
    </source>
</reference>
<comment type="caution">
    <text evidence="2">The sequence shown here is derived from an EMBL/GenBank/DDBJ whole genome shotgun (WGS) entry which is preliminary data.</text>
</comment>
<evidence type="ECO:0000313" key="2">
    <source>
        <dbReference type="EMBL" id="GAA4757138.1"/>
    </source>
</evidence>
<keyword evidence="1" id="KW-0732">Signal</keyword>
<dbReference type="Proteomes" id="UP001500121">
    <property type="component" value="Unassembled WGS sequence"/>
</dbReference>
<proteinExistence type="predicted"/>
<dbReference type="RefSeq" id="WP_345482465.1">
    <property type="nucleotide sequence ID" value="NZ_BAABLP010000010.1"/>
</dbReference>
<accession>A0ABP8ZID3</accession>
<sequence>MRRAALLPVLLLALPLAACAPTVSLRPAPEATSARCAGVVVRLPDAIDGAARRTTDAQGTAAWGLPAGVTLTCGVQTPQVATTKCATVAGIDWLIETKKIDGVERQVATTYGRSPGTRLVIDSTQVPADAALRAVAEPITAATRATGVRCLSISETQR</sequence>
<dbReference type="InterPro" id="IPR021903">
    <property type="entry name" value="DUF3515"/>
</dbReference>
<name>A0ABP8ZID3_9MICO</name>
<protein>
    <recommendedName>
        <fullName evidence="4">DUF3515 domain-containing protein</fullName>
    </recommendedName>
</protein>
<evidence type="ECO:0008006" key="4">
    <source>
        <dbReference type="Google" id="ProtNLM"/>
    </source>
</evidence>
<organism evidence="2 3">
    <name type="scientific">Amnibacterium soli</name>
    <dbReference type="NCBI Taxonomy" id="1282736"/>
    <lineage>
        <taxon>Bacteria</taxon>
        <taxon>Bacillati</taxon>
        <taxon>Actinomycetota</taxon>
        <taxon>Actinomycetes</taxon>
        <taxon>Micrococcales</taxon>
        <taxon>Microbacteriaceae</taxon>
        <taxon>Amnibacterium</taxon>
    </lineage>
</organism>
<dbReference type="EMBL" id="BAABLP010000010">
    <property type="protein sequence ID" value="GAA4757138.1"/>
    <property type="molecule type" value="Genomic_DNA"/>
</dbReference>
<evidence type="ECO:0000313" key="3">
    <source>
        <dbReference type="Proteomes" id="UP001500121"/>
    </source>
</evidence>
<dbReference type="Pfam" id="PF12028">
    <property type="entry name" value="DUF3515"/>
    <property type="match status" value="1"/>
</dbReference>
<feature type="chain" id="PRO_5045905206" description="DUF3515 domain-containing protein" evidence="1">
    <location>
        <begin position="21"/>
        <end position="158"/>
    </location>
</feature>
<gene>
    <name evidence="2" type="ORF">GCM10025783_33160</name>
</gene>